<protein>
    <submittedName>
        <fullName evidence="2">Uncharacterized protein</fullName>
    </submittedName>
</protein>
<organism evidence="2 3">
    <name type="scientific">Linum trigynum</name>
    <dbReference type="NCBI Taxonomy" id="586398"/>
    <lineage>
        <taxon>Eukaryota</taxon>
        <taxon>Viridiplantae</taxon>
        <taxon>Streptophyta</taxon>
        <taxon>Embryophyta</taxon>
        <taxon>Tracheophyta</taxon>
        <taxon>Spermatophyta</taxon>
        <taxon>Magnoliopsida</taxon>
        <taxon>eudicotyledons</taxon>
        <taxon>Gunneridae</taxon>
        <taxon>Pentapetalae</taxon>
        <taxon>rosids</taxon>
        <taxon>fabids</taxon>
        <taxon>Malpighiales</taxon>
        <taxon>Linaceae</taxon>
        <taxon>Linum</taxon>
    </lineage>
</organism>
<dbReference type="AlphaFoldDB" id="A0AAV2FU44"/>
<sequence>MPGYENIIHNVTFGKAEMRDEEDEERSLIGHGRTSAWADHQMVEDRSDRFGRVVTGWNGPNSFLNRAVSSQESGQDGARGAGRRLPSLGGGSNGR</sequence>
<feature type="compositionally biased region" description="Polar residues" evidence="1">
    <location>
        <begin position="64"/>
        <end position="74"/>
    </location>
</feature>
<reference evidence="2 3" key="1">
    <citation type="submission" date="2024-04" db="EMBL/GenBank/DDBJ databases">
        <authorList>
            <person name="Fracassetti M."/>
        </authorList>
    </citation>
    <scope>NUCLEOTIDE SEQUENCE [LARGE SCALE GENOMIC DNA]</scope>
</reference>
<evidence type="ECO:0000256" key="1">
    <source>
        <dbReference type="SAM" id="MobiDB-lite"/>
    </source>
</evidence>
<keyword evidence="3" id="KW-1185">Reference proteome</keyword>
<name>A0AAV2FU44_9ROSI</name>
<evidence type="ECO:0000313" key="2">
    <source>
        <dbReference type="EMBL" id="CAL1401063.1"/>
    </source>
</evidence>
<gene>
    <name evidence="2" type="ORF">LTRI10_LOCUS41145</name>
</gene>
<evidence type="ECO:0000313" key="3">
    <source>
        <dbReference type="Proteomes" id="UP001497516"/>
    </source>
</evidence>
<dbReference type="EMBL" id="OZ034820">
    <property type="protein sequence ID" value="CAL1401063.1"/>
    <property type="molecule type" value="Genomic_DNA"/>
</dbReference>
<proteinExistence type="predicted"/>
<accession>A0AAV2FU44</accession>
<dbReference type="Proteomes" id="UP001497516">
    <property type="component" value="Chromosome 7"/>
</dbReference>
<feature type="region of interest" description="Disordered" evidence="1">
    <location>
        <begin position="64"/>
        <end position="95"/>
    </location>
</feature>